<feature type="transmembrane region" description="Helical" evidence="2">
    <location>
        <begin position="54"/>
        <end position="81"/>
    </location>
</feature>
<dbReference type="OrthoDB" id="8444614at2"/>
<comment type="caution">
    <text evidence="4">The sequence shown here is derived from an EMBL/GenBank/DDBJ whole genome shotgun (WGS) entry which is preliminary data.</text>
</comment>
<reference evidence="4 5" key="1">
    <citation type="submission" date="2019-07" db="EMBL/GenBank/DDBJ databases">
        <title>Whole genome shotgun sequence of Aeromicrobium flavum NBRC 107625.</title>
        <authorList>
            <person name="Hosoyama A."/>
            <person name="Uohara A."/>
            <person name="Ohji S."/>
            <person name="Ichikawa N."/>
        </authorList>
    </citation>
    <scope>NUCLEOTIDE SEQUENCE [LARGE SCALE GENOMIC DNA]</scope>
    <source>
        <strain evidence="4 5">NBRC 107625</strain>
    </source>
</reference>
<keyword evidence="2" id="KW-1133">Transmembrane helix</keyword>
<evidence type="ECO:0000256" key="1">
    <source>
        <dbReference type="SAM" id="MobiDB-lite"/>
    </source>
</evidence>
<sequence length="1036" mass="110556">MTRQRLHGLAAALLIAGFIAGVPAVLLVIGAAPWDLDLDSVPALLTRRDDGTLALILVTLGAWIAWAIVAATLLVEIAATIRGVRVPPIPGLGIPQYGARQLVAIAALAFAATPATVMTLPAPPVHATPSMPPDAQAVVPVSTPQETPSKANPDRPTSNKSAEPTADYVVKRGDSLWRIAERLLGDGTRYPEIATLNTDVLGARPDFITPGTVLRVPDVQPPGAQTADGYAVRDGDTLWDIASRELGDPQRYREIFELSRDTVQPDGDQMSDPDVIRAGWILTLPEQTPAAAAPAAKDENSAPSSAPAEGPRPALQSIDQYVGHAAAPTIDTAYEEPEAPTGDAETDTEPAHSWLVPGLAAGGVVLAGCVLITIRGHRRTQLRYRRPGQVLAPTPADLRPVEKTAISEGSTIADTLEFVDRALRQLASLLAPEPGRTIPVTHATLNTRALELHLSETLELPEPWTRTATGWTIPATADVGDIDVIPPCPLLVSVGQIDAGDLLLVNLEHFGTIAVTGDPDRAAGLARHITAELALNPWSLVVQTHAVDIAAELGDMVGYRLEHGSADDAEYVTRLVSDVRSTFEAGAGDPDPFRAVITSSTNGLDEIADLITSPGPRLGTALVRVGSIAHGSERLVLTVDAGGRLRITELALEVSAAGLSHEEAKACAAIVEVTRETEPVPIPEYDSEADGWRSHVDQAGALREELTEPRGEGPAGEGSLLPGATNDYVVAAATTDQDIEKLAPVVSEATSHAVIESDPTLDDDLAEWHDPRSRLPKLTLLGPVGLCTKSRKPPPSRSRPQLIEILAYIALHPEGVVSRELSTVFGRSVSRLRTDVGTIRDWLGTNPRTGRPHLPAGDASKVYRETKVAGYQVEDVLIDADLFRRLRARGQARGADGIEDLREALRLVKGRPFSERREKGWHWLFDENHVHETVAAAIIDTAHLVTTHSLRQGNTAHAREAVEVARVACPFDELSRLDQARVAAAEGDEEAAEHILDQGVFNRTDGDLGPVEVPERTKEVCARVPGWDTAKEQSTG</sequence>
<dbReference type="InterPro" id="IPR018392">
    <property type="entry name" value="LysM"/>
</dbReference>
<dbReference type="AlphaFoldDB" id="A0A512HR48"/>
<feature type="compositionally biased region" description="Polar residues" evidence="1">
    <location>
        <begin position="142"/>
        <end position="162"/>
    </location>
</feature>
<keyword evidence="5" id="KW-1185">Reference proteome</keyword>
<dbReference type="PANTHER" id="PTHR34700:SF4">
    <property type="entry name" value="PHAGE-LIKE ELEMENT PBSX PROTEIN XKDP"/>
    <property type="match status" value="1"/>
</dbReference>
<dbReference type="InterPro" id="IPR036779">
    <property type="entry name" value="LysM_dom_sf"/>
</dbReference>
<keyword evidence="2" id="KW-0472">Membrane</keyword>
<gene>
    <name evidence="4" type="ORF">AFL01nite_02610</name>
</gene>
<evidence type="ECO:0000256" key="2">
    <source>
        <dbReference type="SAM" id="Phobius"/>
    </source>
</evidence>
<dbReference type="Proteomes" id="UP000321769">
    <property type="component" value="Unassembled WGS sequence"/>
</dbReference>
<name>A0A512HR48_9ACTN</name>
<feature type="domain" description="LysM" evidence="3">
    <location>
        <begin position="166"/>
        <end position="216"/>
    </location>
</feature>
<feature type="region of interest" description="Disordered" evidence="1">
    <location>
        <begin position="289"/>
        <end position="313"/>
    </location>
</feature>
<evidence type="ECO:0000313" key="4">
    <source>
        <dbReference type="EMBL" id="GEO87934.1"/>
    </source>
</evidence>
<accession>A0A512HR48</accession>
<evidence type="ECO:0000313" key="5">
    <source>
        <dbReference type="Proteomes" id="UP000321769"/>
    </source>
</evidence>
<dbReference type="RefSeq" id="WP_146825286.1">
    <property type="nucleotide sequence ID" value="NZ_BAAAYQ010000001.1"/>
</dbReference>
<feature type="transmembrane region" description="Helical" evidence="2">
    <location>
        <begin position="12"/>
        <end position="34"/>
    </location>
</feature>
<dbReference type="Gene3D" id="3.10.350.10">
    <property type="entry name" value="LysM domain"/>
    <property type="match status" value="2"/>
</dbReference>
<evidence type="ECO:0000259" key="3">
    <source>
        <dbReference type="PROSITE" id="PS51782"/>
    </source>
</evidence>
<feature type="transmembrane region" description="Helical" evidence="2">
    <location>
        <begin position="102"/>
        <end position="122"/>
    </location>
</feature>
<dbReference type="SMART" id="SM00257">
    <property type="entry name" value="LysM"/>
    <property type="match status" value="2"/>
</dbReference>
<proteinExistence type="predicted"/>
<dbReference type="PROSITE" id="PS51782">
    <property type="entry name" value="LYSM"/>
    <property type="match status" value="1"/>
</dbReference>
<dbReference type="CDD" id="cd00118">
    <property type="entry name" value="LysM"/>
    <property type="match status" value="2"/>
</dbReference>
<dbReference type="EMBL" id="BJZQ01000001">
    <property type="protein sequence ID" value="GEO87934.1"/>
    <property type="molecule type" value="Genomic_DNA"/>
</dbReference>
<organism evidence="4 5">
    <name type="scientific">Aeromicrobium flavum</name>
    <dbReference type="NCBI Taxonomy" id="416568"/>
    <lineage>
        <taxon>Bacteria</taxon>
        <taxon>Bacillati</taxon>
        <taxon>Actinomycetota</taxon>
        <taxon>Actinomycetes</taxon>
        <taxon>Propionibacteriales</taxon>
        <taxon>Nocardioidaceae</taxon>
        <taxon>Aeromicrobium</taxon>
    </lineage>
</organism>
<keyword evidence="2" id="KW-0812">Transmembrane</keyword>
<dbReference type="PANTHER" id="PTHR34700">
    <property type="entry name" value="POTASSIUM BINDING PROTEIN KBP"/>
    <property type="match status" value="1"/>
</dbReference>
<dbReference type="Pfam" id="PF01476">
    <property type="entry name" value="LysM"/>
    <property type="match status" value="1"/>
</dbReference>
<feature type="region of interest" description="Disordered" evidence="1">
    <location>
        <begin position="127"/>
        <end position="166"/>
    </location>
</feature>
<dbReference type="InterPro" id="IPR052196">
    <property type="entry name" value="Bact_Kbp"/>
</dbReference>
<protein>
    <recommendedName>
        <fullName evidence="3">LysM domain-containing protein</fullName>
    </recommendedName>
</protein>
<dbReference type="SUPFAM" id="SSF54106">
    <property type="entry name" value="LysM domain"/>
    <property type="match status" value="1"/>
</dbReference>